<dbReference type="InterPro" id="IPR050177">
    <property type="entry name" value="Lipid_A_modif_metabolic_enz"/>
</dbReference>
<dbReference type="Proteomes" id="UP000487596">
    <property type="component" value="Unassembled WGS sequence"/>
</dbReference>
<dbReference type="EMBL" id="WDES01000023">
    <property type="protein sequence ID" value="KAB6086746.1"/>
    <property type="molecule type" value="Genomic_DNA"/>
</dbReference>
<evidence type="ECO:0000313" key="2">
    <source>
        <dbReference type="EMBL" id="KAA9046498.1"/>
    </source>
</evidence>
<dbReference type="GeneID" id="69480211"/>
<evidence type="ECO:0000313" key="12">
    <source>
        <dbReference type="Proteomes" id="UP000474077"/>
    </source>
</evidence>
<feature type="domain" description="NAD-dependent epimerase/dehydratase" evidence="1">
    <location>
        <begin position="4"/>
        <end position="214"/>
    </location>
</feature>
<protein>
    <submittedName>
        <fullName evidence="7">NAD-dependent epimerase/dehydratase family protein</fullName>
    </submittedName>
    <submittedName>
        <fullName evidence="2">SDR family oxidoreductase</fullName>
    </submittedName>
</protein>
<evidence type="ECO:0000313" key="3">
    <source>
        <dbReference type="EMBL" id="KAB6077662.1"/>
    </source>
</evidence>
<dbReference type="CDD" id="cd05265">
    <property type="entry name" value="SDR_a1"/>
    <property type="match status" value="1"/>
</dbReference>
<dbReference type="Gene3D" id="3.40.50.720">
    <property type="entry name" value="NAD(P)-binding Rossmann-like Domain"/>
    <property type="match status" value="1"/>
</dbReference>
<evidence type="ECO:0000259" key="1">
    <source>
        <dbReference type="Pfam" id="PF01370"/>
    </source>
</evidence>
<proteinExistence type="predicted"/>
<accession>A0A173YG12</accession>
<dbReference type="Proteomes" id="UP000284417">
    <property type="component" value="Unassembled WGS sequence"/>
</dbReference>
<dbReference type="SUPFAM" id="SSF51735">
    <property type="entry name" value="NAD(P)-binding Rossmann-fold domains"/>
    <property type="match status" value="1"/>
</dbReference>
<reference evidence="2" key="3">
    <citation type="journal article" date="2019" name="bioRxiv">
        <title>Acquired interbacterial defense systems protect against interspecies antagonism in the human gut microbiome.</title>
        <authorList>
            <person name="Ross B.D."/>
            <person name="Verster A.J."/>
            <person name="Radey M.C."/>
            <person name="Schmidtke D.T."/>
            <person name="Pope C.E."/>
            <person name="Hoffman L.R."/>
            <person name="Hajjar A.M."/>
            <person name="Peterson S.B."/>
            <person name="Borenstein E."/>
            <person name="Mougous J.D."/>
        </authorList>
    </citation>
    <scope>NUCLEOTIDE SEQUENCE</scope>
    <source>
        <strain evidence="2">H204</strain>
    </source>
</reference>
<evidence type="ECO:0000313" key="6">
    <source>
        <dbReference type="EMBL" id="RHK92976.1"/>
    </source>
</evidence>
<evidence type="ECO:0000313" key="9">
    <source>
        <dbReference type="Proteomes" id="UP000284495"/>
    </source>
</evidence>
<dbReference type="FunFam" id="3.40.50.720:FF:000470">
    <property type="entry name" value="NAD-dependent epimerase/dehydratase family protein"/>
    <property type="match status" value="1"/>
</dbReference>
<dbReference type="PANTHER" id="PTHR43245">
    <property type="entry name" value="BIFUNCTIONAL POLYMYXIN RESISTANCE PROTEIN ARNA"/>
    <property type="match status" value="1"/>
</dbReference>
<evidence type="ECO:0000313" key="8">
    <source>
        <dbReference type="Proteomes" id="UP000284417"/>
    </source>
</evidence>
<dbReference type="RefSeq" id="WP_008022584.1">
    <property type="nucleotide sequence ID" value="NZ_AP031409.1"/>
</dbReference>
<name>A0A173YG12_9BACE</name>
<evidence type="ECO:0000313" key="5">
    <source>
        <dbReference type="EMBL" id="KAB6142092.1"/>
    </source>
</evidence>
<evidence type="ECO:0000313" key="7">
    <source>
        <dbReference type="EMBL" id="RHL39986.1"/>
    </source>
</evidence>
<dbReference type="EMBL" id="QROC01000024">
    <property type="protein sequence ID" value="RHK92976.1"/>
    <property type="molecule type" value="Genomic_DNA"/>
</dbReference>
<dbReference type="InterPro" id="IPR001509">
    <property type="entry name" value="Epimerase_deHydtase"/>
</dbReference>
<evidence type="ECO:0000313" key="4">
    <source>
        <dbReference type="EMBL" id="KAB6086746.1"/>
    </source>
</evidence>
<dbReference type="EMBL" id="QROO01000006">
    <property type="protein sequence ID" value="RHL39986.1"/>
    <property type="molecule type" value="Genomic_DNA"/>
</dbReference>
<evidence type="ECO:0000313" key="10">
    <source>
        <dbReference type="Proteomes" id="UP000327007"/>
    </source>
</evidence>
<dbReference type="InterPro" id="IPR036291">
    <property type="entry name" value="NAD(P)-bd_dom_sf"/>
</dbReference>
<evidence type="ECO:0000313" key="13">
    <source>
        <dbReference type="Proteomes" id="UP000487596"/>
    </source>
</evidence>
<keyword evidence="11" id="KW-1185">Reference proteome</keyword>
<gene>
    <name evidence="7" type="ORF">DW027_05735</name>
    <name evidence="6" type="ORF">DW042_16720</name>
    <name evidence="2" type="ORF">F6S82_11790</name>
    <name evidence="5" type="ORF">GA424_03840</name>
    <name evidence="3" type="ORF">GA560_25035</name>
    <name evidence="4" type="ORF">GA574_14155</name>
</gene>
<dbReference type="AlphaFoldDB" id="A0A173YG12"/>
<dbReference type="Proteomes" id="UP000327007">
    <property type="component" value="Unassembled WGS sequence"/>
</dbReference>
<evidence type="ECO:0000313" key="11">
    <source>
        <dbReference type="Proteomes" id="UP000435059"/>
    </source>
</evidence>
<dbReference type="Proteomes" id="UP000435059">
    <property type="component" value="Unassembled WGS sequence"/>
</dbReference>
<reference evidence="11 12" key="4">
    <citation type="journal article" date="2019" name="Nat. Med.">
        <title>A library of human gut bacterial isolates paired with longitudinal multiomics data enables mechanistic microbiome research.</title>
        <authorList>
            <person name="Poyet M."/>
            <person name="Groussin M."/>
            <person name="Gibbons S.M."/>
            <person name="Avila-Pacheco J."/>
            <person name="Jiang X."/>
            <person name="Kearney S.M."/>
            <person name="Perrotta A.R."/>
            <person name="Berdy B."/>
            <person name="Zhao S."/>
            <person name="Lieberman T.D."/>
            <person name="Swanson P.K."/>
            <person name="Smith M."/>
            <person name="Roesemann S."/>
            <person name="Alexander J.E."/>
            <person name="Rich S.A."/>
            <person name="Livny J."/>
            <person name="Vlamakis H."/>
            <person name="Clish C."/>
            <person name="Bullock K."/>
            <person name="Deik A."/>
            <person name="Scott J."/>
            <person name="Pierce K.A."/>
            <person name="Xavier R.J."/>
            <person name="Alm E.J."/>
        </authorList>
    </citation>
    <scope>NUCLEOTIDE SEQUENCE [LARGE SCALE GENOMIC DNA]</scope>
    <source>
        <strain evidence="5 13">BIOML-A62</strain>
        <strain evidence="3 12">BIOML-A73</strain>
        <strain evidence="4 11">BIOML-A74</strain>
    </source>
</reference>
<dbReference type="Pfam" id="PF01370">
    <property type="entry name" value="Epimerase"/>
    <property type="match status" value="1"/>
</dbReference>
<dbReference type="EMBL" id="WDEH01000004">
    <property type="protein sequence ID" value="KAB6142092.1"/>
    <property type="molecule type" value="Genomic_DNA"/>
</dbReference>
<reference evidence="8 9" key="2">
    <citation type="submission" date="2018-08" db="EMBL/GenBank/DDBJ databases">
        <title>A genome reference for cultivated species of the human gut microbiota.</title>
        <authorList>
            <person name="Zou Y."/>
            <person name="Xue W."/>
            <person name="Luo G."/>
        </authorList>
    </citation>
    <scope>NUCLEOTIDE SEQUENCE [LARGE SCALE GENOMIC DNA]</scope>
    <source>
        <strain evidence="7 9">AF38-2</strain>
        <strain evidence="6 8">AF39-6AC</strain>
    </source>
</reference>
<dbReference type="Proteomes" id="UP000474077">
    <property type="component" value="Unassembled WGS sequence"/>
</dbReference>
<dbReference type="Proteomes" id="UP000284495">
    <property type="component" value="Unassembled WGS sequence"/>
</dbReference>
<comment type="caution">
    <text evidence="7">The sequence shown here is derived from an EMBL/GenBank/DDBJ whole genome shotgun (WGS) entry which is preliminary data.</text>
</comment>
<reference evidence="2" key="5">
    <citation type="submission" date="2019-09" db="EMBL/GenBank/DDBJ databases">
        <authorList>
            <person name="Ross B.D."/>
            <person name="Verster A.J."/>
            <person name="Radey M.C."/>
            <person name="Schmidtke D.T."/>
            <person name="Pope C.E."/>
            <person name="Hoffman L.R."/>
            <person name="Hajjar A.M."/>
            <person name="Peterson S.B."/>
            <person name="Borenstein E."/>
            <person name="Mougous J.D."/>
        </authorList>
    </citation>
    <scope>NUCLEOTIDE SEQUENCE</scope>
    <source>
        <strain evidence="2">H204</strain>
    </source>
</reference>
<reference evidence="10" key="1">
    <citation type="journal article" date="2018" name="J. Anim. Genet.">
        <title>Acquired interbacterial defense systems protect against interspecies antagonism in the human gut microbiome.</title>
        <authorList>
            <person name="Ross B.D."/>
            <person name="Verster A.J."/>
            <person name="Radey M.C."/>
            <person name="Schmidtke D.T."/>
            <person name="Pope C.E."/>
            <person name="Hoffman L.R."/>
            <person name="Hajjar A."/>
            <person name="Peterson S.B."/>
            <person name="Borenstein E."/>
            <person name="Mougous J."/>
        </authorList>
    </citation>
    <scope>NUCLEOTIDE SEQUENCE [LARGE SCALE GENOMIC DNA]</scope>
    <source>
        <strain evidence="10">H204</strain>
    </source>
</reference>
<sequence>MKALFIGGTGTISTDVVALAQQKGWEITLLNRGSKKMPEGIHSIIADINDEEAVAKAIVSEHYDVVAQFIGYTAEDVKRDIRLFQNKTRQYIFISSASAYQKPLADYRITESTPLVNPYWQYSRNKIEAEEVLMAAYRTNGFPVTIVRPSHTYNGTKPPVSVHGDKGNWQILKRILEGKPVIIPGDGSSLWTLTHSKDFAKGYVGLMANPHAIGNAFHITTDESMTWNQIYQTIADALGKPLNALHVASDFLAKHSDHYDFRGELLGDKAATVVFDNSKIKRLVPDFICNTSMADGLRQAVHYMLSHPESQIPDPEFDSWCDRIANAISAADKAFELS</sequence>
<organism evidence="7 9">
    <name type="scientific">Bacteroides xylanisolvens</name>
    <dbReference type="NCBI Taxonomy" id="371601"/>
    <lineage>
        <taxon>Bacteria</taxon>
        <taxon>Pseudomonadati</taxon>
        <taxon>Bacteroidota</taxon>
        <taxon>Bacteroidia</taxon>
        <taxon>Bacteroidales</taxon>
        <taxon>Bacteroidaceae</taxon>
        <taxon>Bacteroides</taxon>
    </lineage>
</organism>
<dbReference type="EMBL" id="WDER01000150">
    <property type="protein sequence ID" value="KAB6077662.1"/>
    <property type="molecule type" value="Genomic_DNA"/>
</dbReference>
<dbReference type="EMBL" id="VYQC01000006">
    <property type="protein sequence ID" value="KAA9046498.1"/>
    <property type="molecule type" value="Genomic_DNA"/>
</dbReference>